<comment type="caution">
    <text evidence="2">The sequence shown here is derived from an EMBL/GenBank/DDBJ whole genome shotgun (WGS) entry which is preliminary data.</text>
</comment>
<evidence type="ECO:0000313" key="2">
    <source>
        <dbReference type="EMBL" id="OJD23451.1"/>
    </source>
</evidence>
<sequence>MDAQWTLIWNSSNSNKERRRTQRKTGDGLTPDDYRARDTARVSQFQVTGKNEISEAEDTGRIHFTFTERARLAQNLFRSSDCTVENHHELYSRRVQTIKDWVSLCDLREGPRKRTVPRTRSKSDFNQLDDIIDADAFPILCPGTQCLFCLGDSRLPHSARMYSFSRQEPLRRHVQDCHLRYNANDSPLWCPHPSCLEVPADVETFKGHAYLNHNIHFLMATRT</sequence>
<dbReference type="PANTHER" id="PTHR37535">
    <property type="entry name" value="FLUG DOMAIN PROTEIN"/>
    <property type="match status" value="1"/>
</dbReference>
<dbReference type="Proteomes" id="UP000242791">
    <property type="component" value="Unassembled WGS sequence"/>
</dbReference>
<name>A0A1J9QT95_9EURO</name>
<dbReference type="EMBL" id="LGTZ01000789">
    <property type="protein sequence ID" value="OJD23451.1"/>
    <property type="molecule type" value="Genomic_DNA"/>
</dbReference>
<dbReference type="AlphaFoldDB" id="A0A1J9QT95"/>
<evidence type="ECO:0000256" key="1">
    <source>
        <dbReference type="SAM" id="MobiDB-lite"/>
    </source>
</evidence>
<accession>A0A1J9QT95</accession>
<keyword evidence="3" id="KW-1185">Reference proteome</keyword>
<evidence type="ECO:0008006" key="4">
    <source>
        <dbReference type="Google" id="ProtNLM"/>
    </source>
</evidence>
<dbReference type="VEuPathDB" id="FungiDB:ACJ73_05192"/>
<organism evidence="2 3">
    <name type="scientific">Blastomyces percursus</name>
    <dbReference type="NCBI Taxonomy" id="1658174"/>
    <lineage>
        <taxon>Eukaryota</taxon>
        <taxon>Fungi</taxon>
        <taxon>Dikarya</taxon>
        <taxon>Ascomycota</taxon>
        <taxon>Pezizomycotina</taxon>
        <taxon>Eurotiomycetes</taxon>
        <taxon>Eurotiomycetidae</taxon>
        <taxon>Onygenales</taxon>
        <taxon>Ajellomycetaceae</taxon>
        <taxon>Blastomyces</taxon>
    </lineage>
</organism>
<dbReference type="PANTHER" id="PTHR37535:SF2">
    <property type="entry name" value="FINGER DOMAIN PROTEIN, PUTATIVE (AFU_ORTHOLOGUE AFUA_6G09300)-RELATED"/>
    <property type="match status" value="1"/>
</dbReference>
<reference evidence="2 3" key="1">
    <citation type="submission" date="2015-08" db="EMBL/GenBank/DDBJ databases">
        <title>Emmonsia species relationships and genome sequence.</title>
        <authorList>
            <person name="Cuomo C.A."/>
            <person name="Schwartz I.S."/>
            <person name="Kenyon C."/>
            <person name="De Hoog G.S."/>
            <person name="Govender N.P."/>
            <person name="Botha A."/>
            <person name="Moreno L."/>
            <person name="De Vries M."/>
            <person name="Munoz J.F."/>
            <person name="Stielow J.B."/>
        </authorList>
    </citation>
    <scope>NUCLEOTIDE SEQUENCE [LARGE SCALE GENOMIC DNA]</scope>
    <source>
        <strain evidence="2 3">EI222</strain>
    </source>
</reference>
<feature type="region of interest" description="Disordered" evidence="1">
    <location>
        <begin position="14"/>
        <end position="38"/>
    </location>
</feature>
<protein>
    <recommendedName>
        <fullName evidence="4">FluG domain-containing protein</fullName>
    </recommendedName>
</protein>
<dbReference type="STRING" id="1658174.A0A1J9QT95"/>
<gene>
    <name evidence="2" type="ORF">ACJ73_05192</name>
</gene>
<evidence type="ECO:0000313" key="3">
    <source>
        <dbReference type="Proteomes" id="UP000242791"/>
    </source>
</evidence>
<dbReference type="OrthoDB" id="5400098at2759"/>
<proteinExistence type="predicted"/>